<reference evidence="1 2" key="1">
    <citation type="submission" date="2016-10" db="EMBL/GenBank/DDBJ databases">
        <authorList>
            <person name="de Groot N.N."/>
        </authorList>
    </citation>
    <scope>NUCLEOTIDE SEQUENCE [LARGE SCALE GENOMIC DNA]</scope>
    <source>
        <strain evidence="1 2">ATCC 35022</strain>
    </source>
</reference>
<dbReference type="OrthoDB" id="8445391at2"/>
<evidence type="ECO:0000313" key="1">
    <source>
        <dbReference type="EMBL" id="SDB34399.1"/>
    </source>
</evidence>
<name>A0A1G6CND9_9HYPH</name>
<gene>
    <name evidence="1" type="ORF">SAMN02982931_02541</name>
</gene>
<dbReference type="Proteomes" id="UP000199071">
    <property type="component" value="Unassembled WGS sequence"/>
</dbReference>
<keyword evidence="2" id="KW-1185">Reference proteome</keyword>
<dbReference type="AlphaFoldDB" id="A0A1G6CND9"/>
<accession>A0A1G6CND9</accession>
<organism evidence="1 2">
    <name type="scientific">Bauldia litoralis</name>
    <dbReference type="NCBI Taxonomy" id="665467"/>
    <lineage>
        <taxon>Bacteria</taxon>
        <taxon>Pseudomonadati</taxon>
        <taxon>Pseudomonadota</taxon>
        <taxon>Alphaproteobacteria</taxon>
        <taxon>Hyphomicrobiales</taxon>
        <taxon>Kaistiaceae</taxon>
        <taxon>Bauldia</taxon>
    </lineage>
</organism>
<dbReference type="STRING" id="665467.SAMN02982931_02541"/>
<dbReference type="EMBL" id="FMXQ01000005">
    <property type="protein sequence ID" value="SDB34399.1"/>
    <property type="molecule type" value="Genomic_DNA"/>
</dbReference>
<proteinExistence type="predicted"/>
<protein>
    <submittedName>
        <fullName evidence="1">Uncharacterized protein</fullName>
    </submittedName>
</protein>
<dbReference type="RefSeq" id="WP_090876825.1">
    <property type="nucleotide sequence ID" value="NZ_FMXQ01000005.1"/>
</dbReference>
<sequence length="83" mass="9230">MQADLDYSAPAELFYNSSLRSNRKMVYRRFPTAAEAISFAVEELGVASAGFTTLQVGEERFERGQIQGLYDGADYPLTRKAVS</sequence>
<evidence type="ECO:0000313" key="2">
    <source>
        <dbReference type="Proteomes" id="UP000199071"/>
    </source>
</evidence>